<feature type="region of interest" description="Disordered" evidence="2">
    <location>
        <begin position="1939"/>
        <end position="1963"/>
    </location>
</feature>
<keyword evidence="1" id="KW-0175">Coiled coil</keyword>
<feature type="coiled-coil region" evidence="1">
    <location>
        <begin position="1203"/>
        <end position="1808"/>
    </location>
</feature>
<dbReference type="EMBL" id="MU825418">
    <property type="protein sequence ID" value="KAJ7390258.1"/>
    <property type="molecule type" value="Genomic_DNA"/>
</dbReference>
<accession>A0A9W9ZYL4</accession>
<feature type="coiled-coil region" evidence="1">
    <location>
        <begin position="401"/>
        <end position="727"/>
    </location>
</feature>
<feature type="coiled-coil region" evidence="1">
    <location>
        <begin position="41"/>
        <end position="169"/>
    </location>
</feature>
<feature type="coiled-coil region" evidence="1">
    <location>
        <begin position="203"/>
        <end position="268"/>
    </location>
</feature>
<feature type="region of interest" description="Disordered" evidence="2">
    <location>
        <begin position="2483"/>
        <end position="2521"/>
    </location>
</feature>
<evidence type="ECO:0000313" key="4">
    <source>
        <dbReference type="Proteomes" id="UP001163046"/>
    </source>
</evidence>
<organism evidence="3 4">
    <name type="scientific">Desmophyllum pertusum</name>
    <dbReference type="NCBI Taxonomy" id="174260"/>
    <lineage>
        <taxon>Eukaryota</taxon>
        <taxon>Metazoa</taxon>
        <taxon>Cnidaria</taxon>
        <taxon>Anthozoa</taxon>
        <taxon>Hexacorallia</taxon>
        <taxon>Scleractinia</taxon>
        <taxon>Caryophylliina</taxon>
        <taxon>Caryophylliidae</taxon>
        <taxon>Desmophyllum</taxon>
    </lineage>
</organism>
<proteinExistence type="predicted"/>
<name>A0A9W9ZYL4_9CNID</name>
<feature type="coiled-coil region" evidence="1">
    <location>
        <begin position="2047"/>
        <end position="2420"/>
    </location>
</feature>
<dbReference type="PANTHER" id="PTHR23159:SF31">
    <property type="entry name" value="CENTROSOME-ASSOCIATED PROTEIN CEP250 ISOFORM X1"/>
    <property type="match status" value="1"/>
</dbReference>
<evidence type="ECO:0000313" key="3">
    <source>
        <dbReference type="EMBL" id="KAJ7390258.1"/>
    </source>
</evidence>
<feature type="coiled-coil region" evidence="1">
    <location>
        <begin position="784"/>
        <end position="1174"/>
    </location>
</feature>
<reference evidence="3" key="1">
    <citation type="submission" date="2023-01" db="EMBL/GenBank/DDBJ databases">
        <title>Genome assembly of the deep-sea coral Lophelia pertusa.</title>
        <authorList>
            <person name="Herrera S."/>
            <person name="Cordes E."/>
        </authorList>
    </citation>
    <scope>NUCLEOTIDE SEQUENCE</scope>
    <source>
        <strain evidence="3">USNM1676648</strain>
        <tissue evidence="3">Polyp</tissue>
    </source>
</reference>
<feature type="coiled-coil region" evidence="1">
    <location>
        <begin position="1855"/>
        <end position="1938"/>
    </location>
</feature>
<protein>
    <submittedName>
        <fullName evidence="3">Uncharacterized protein</fullName>
    </submittedName>
</protein>
<dbReference type="PANTHER" id="PTHR23159">
    <property type="entry name" value="CENTROSOMAL PROTEIN 2"/>
    <property type="match status" value="1"/>
</dbReference>
<feature type="coiled-coil region" evidence="1">
    <location>
        <begin position="1970"/>
        <end position="2018"/>
    </location>
</feature>
<dbReference type="SUPFAM" id="SSF57997">
    <property type="entry name" value="Tropomyosin"/>
    <property type="match status" value="3"/>
</dbReference>
<evidence type="ECO:0000256" key="1">
    <source>
        <dbReference type="SAM" id="Coils"/>
    </source>
</evidence>
<sequence>MADTHREFTELINNNVICKDDESDGRKNLQKRQENDADEVDDNLEMRIKELTEQNVRLKDKVVEARENGKKYQEELLKSQQRCSEIESWNNGNQEMKSSIIKKLQEEKEEMDKEVQNLKKDLVSLNLSNGNYDDVVELGMELSQTKQDLQDCQERFKMLHEENEALRHDLLVAGKKIATIQAEGGFEEILHNGLENRSLLYKLDGIRDQLQMYRENCSGLENEVKIYKEKLDVCNEELVATKNQFLELKEISNVAQKDKARLEQLLSESQMKLGNSEGNLNDMEVESIYFQERIRELEMTIRELRKERGNKPDDLTKADSHKMELESIADVTDLRQHIQDLEAGISLVSRKLSETEAELCRSQSQVEQLSLQLKESLHKTVELESHSGKTKEDKVDANSLLQQAKRQTTEIRFTLQRKEKESEDLGMKLKETREEMHKMEVQTNLGEAQRSQLREELETEKEKCSNLQEEYTTFQRNISEHRTSEEFYKQEIASKDTIIAELKVKAANMELQYHGLSEKHTAIQVLHETYKNENQEIEDDLLQTQRDMADMQVDFKVAENEKEDLIQQLQAALKTIADLQTKLAMAEQGMKEKEHEISLTTQRLTRMDEDLEDASKSISHLELQLYQSNTNARRKEDHYMQNQLEELQRVCEGLRQQVAEKELVVERLKDEISSLETDLGTLRTDLSYKDSLNETSAEELKRLALKLKSSEEEITRVTDLYENTMQERGSLEIDFSVAKKKIETMESNLKENGEKESNLVKTLQEERSKFVYKETDIASYRSKIASLELQSETHVKEKEDLRAKVVDLEEKANALKHQLDDVLTSRDQAIRRRMELEEKVIDIQQDLDESGKTRTQREEELQDLWSKIAKYEVQIESLKRQNEELKEKSVEANIQVVNQREELMKLEIVATEHQKMLESAQSNLEQKTKDYEDVQGIIKALQTELNKVKNNLITSKISHEFALDENSRLTRKIQEQETKLALFEKEVSDANEENRRVNVDLGSQTAKVNHLHLQLGSATREKERFKEDLQAAENKIQKLQEDLLLAHNHVREKERILESYRVEMSEKDSHVEQLKSSKDSMEEKILALKKELQTTLFYHESSESKVKGAQDEISSLKRKLSQYETTVDTLVKERDHKDKEHEDSVHRKHFDLLLEQSKERQTILEKEMENNKVKISKLEHDLKMSRQDCLDSQFEHSKSQRLLEDLKVAYELCDKERRALREEVLEVNRKISDLELKYENEQRDNLALQSQLQDATNRGDTNRNEILKLSKQCVEQKILLDAANKENVHKNGQIEELKSVKAHLEETSAELRSNLTSAIGECEKLRGGHQQLQDEIISQQKSLSTLKDRLQKALKAEQMAQEELNLKISELESMTEELGNVNNEKDELKNKEKRMESTLAKQREDRAITENQIAELQEEISQCKKGLGSKQNELTNLRTDNGTLKEELDQTKDTLKRLKIEFESIQENKVIIQSSPLQSSLYDEDELEDEESELTRLKETLKEAEDNLHKSTAREHSLQDQLANLKITNTQLQNSLHALKQREKVLKAQNEESQNELHNVKSGLVKSQEEVNRASDQLEMMQEKVTQLETQNGRMEAAKNLLVEEIKEERGKVRKAEDELLEVQCKLQELQTKWDHNAREAEGNETVLDTVKSEKKYLQKDIQTLRDELSAAHALMNTTLKKNRELDHENFQLKKTIAEYETREEGFDQENDELNKSVAQHQKVIKELQLQVQQKQKEVSTLREVLENERLKVTEAREDYDNLMKDLSQFKGGAKDYKKAMSEKDARLALLENAKTNLEGELKNEVLKSKETQEVFQQEAQKLNGIIQEKDNRISELDYVITKQKERNKKLQTDLTEFKSSASEQNTQLHNAQREIKKINSDLLSQGPVVAALQAKNAAFDEDKQSLKDELNKLKKQCSEQKIQLEAFRHENDRLQRKLNEVQTPKSSPVKKAQTPKSKTEPDLVSHKKLIELESVYQNIVLEKENAESKNASLEEKILELEQENNAYLTANDSFEKEIAWKDRRIIELEDSLRKIEYSAQLDRNELQTVSKTMNEMELELNSAQDTVFGLEECNATYEEMIKHLESQLAEIQQKNSQLENSLENSQSKLNSQRKELMETLRRVSDLENTKQSNASSNDELLRDLQSSKNKMSSLEKELCASAREQAKANLTAKETKEQNGKLRKDLQQLQSRLREEKHDRGIDGKELREKNETIKKLQRENRELEDEITAATKEMNVKATEFLTLMNKHEEIQEELQASRKQIPELESSLMKEKAENEKLRLETSATRQLYNDLKIAYDNLLDEINNSEDQLEDKELTKSAELQKSILEKDQLNKEVQLSNKRLAMLKENNEKIQREKRELEQKLKMLQQRLLTLEADEKTVDTIKTLQRELEEGKQKIHDLNAMYEAVRLERDNLRGEHTKPTSPRTFVKYEAKPRGTGAYLDTLTQKSKIHEQATAKKDMFEAQAKAMLLEEKLKMARGRLEGLKTFPPNSPSSEDSRSESTEGASEELTDGDETQET</sequence>
<feature type="compositionally biased region" description="Acidic residues" evidence="2">
    <location>
        <begin position="2508"/>
        <end position="2521"/>
    </location>
</feature>
<evidence type="ECO:0000256" key="2">
    <source>
        <dbReference type="SAM" id="MobiDB-lite"/>
    </source>
</evidence>
<comment type="caution">
    <text evidence="3">The sequence shown here is derived from an EMBL/GenBank/DDBJ whole genome shotgun (WGS) entry which is preliminary data.</text>
</comment>
<dbReference type="Proteomes" id="UP001163046">
    <property type="component" value="Unassembled WGS sequence"/>
</dbReference>
<dbReference type="Gene3D" id="1.10.287.1490">
    <property type="match status" value="1"/>
</dbReference>
<gene>
    <name evidence="3" type="ORF">OS493_026127</name>
</gene>
<keyword evidence="4" id="KW-1185">Reference proteome</keyword>
<dbReference type="OrthoDB" id="10255522at2759"/>